<dbReference type="InterPro" id="IPR050109">
    <property type="entry name" value="HTH-type_TetR-like_transc_reg"/>
</dbReference>
<comment type="pathway">
    <text evidence="1 7">Amine and polyamine biosynthesis; betaine biosynthesis via choline pathway [regulation].</text>
</comment>
<dbReference type="NCBIfam" id="TIGR03384">
    <property type="entry name" value="betaine_BetI"/>
    <property type="match status" value="1"/>
</dbReference>
<keyword evidence="5 7" id="KW-0804">Transcription</keyword>
<keyword evidence="2 7" id="KW-0678">Repressor</keyword>
<dbReference type="PANTHER" id="PTHR30055:SF234">
    <property type="entry name" value="HTH-TYPE TRANSCRIPTIONAL REGULATOR BETI"/>
    <property type="match status" value="1"/>
</dbReference>
<keyword evidence="4 7" id="KW-0238">DNA-binding</keyword>
<comment type="function">
    <text evidence="7">Repressor involved in choline regulation of the bet genes.</text>
</comment>
<evidence type="ECO:0000256" key="2">
    <source>
        <dbReference type="ARBA" id="ARBA00022491"/>
    </source>
</evidence>
<feature type="domain" description="HTH tetR-type" evidence="9">
    <location>
        <begin position="8"/>
        <end position="68"/>
    </location>
</feature>
<evidence type="ECO:0000256" key="1">
    <source>
        <dbReference type="ARBA" id="ARBA00004719"/>
    </source>
</evidence>
<dbReference type="RefSeq" id="WP_335419208.1">
    <property type="nucleotide sequence ID" value="NZ_JBALHR010000001.1"/>
</dbReference>
<comment type="function">
    <text evidence="6">Repressor involved in the biosynthesis of the osmoprotectant glycine betaine. It represses transcription of the choline transporter BetT and the genes of BetAB involved in the synthesis of glycine betaine.</text>
</comment>
<evidence type="ECO:0000256" key="7">
    <source>
        <dbReference type="HAMAP-Rule" id="MF_00768"/>
    </source>
</evidence>
<evidence type="ECO:0000259" key="9">
    <source>
        <dbReference type="PROSITE" id="PS50977"/>
    </source>
</evidence>
<dbReference type="NCBIfam" id="NF001978">
    <property type="entry name" value="PRK00767.1"/>
    <property type="match status" value="1"/>
</dbReference>
<dbReference type="Pfam" id="PF13977">
    <property type="entry name" value="TetR_C_6"/>
    <property type="match status" value="1"/>
</dbReference>
<dbReference type="EMBL" id="JBALHR010000001">
    <property type="protein sequence ID" value="MEH7827079.1"/>
    <property type="molecule type" value="Genomic_DNA"/>
</dbReference>
<evidence type="ECO:0000256" key="3">
    <source>
        <dbReference type="ARBA" id="ARBA00023015"/>
    </source>
</evidence>
<evidence type="ECO:0000256" key="4">
    <source>
        <dbReference type="ARBA" id="ARBA00023125"/>
    </source>
</evidence>
<dbReference type="InterPro" id="IPR017757">
    <property type="entry name" value="Tscrpt_rep_BetI"/>
</dbReference>
<organism evidence="10 11">
    <name type="scientific">Gemmobacter denitrificans</name>
    <dbReference type="NCBI Taxonomy" id="3123040"/>
    <lineage>
        <taxon>Bacteria</taxon>
        <taxon>Pseudomonadati</taxon>
        <taxon>Pseudomonadota</taxon>
        <taxon>Alphaproteobacteria</taxon>
        <taxon>Rhodobacterales</taxon>
        <taxon>Paracoccaceae</taxon>
        <taxon>Gemmobacter</taxon>
    </lineage>
</organism>
<evidence type="ECO:0000313" key="10">
    <source>
        <dbReference type="EMBL" id="MEH7827079.1"/>
    </source>
</evidence>
<name>A0ABU8BSJ0_9RHOB</name>
<keyword evidence="11" id="KW-1185">Reference proteome</keyword>
<dbReference type="Pfam" id="PF00440">
    <property type="entry name" value="TetR_N"/>
    <property type="match status" value="1"/>
</dbReference>
<evidence type="ECO:0000256" key="8">
    <source>
        <dbReference type="PROSITE-ProRule" id="PRU00335"/>
    </source>
</evidence>
<dbReference type="PROSITE" id="PS50977">
    <property type="entry name" value="HTH_TETR_2"/>
    <property type="match status" value="1"/>
</dbReference>
<proteinExistence type="inferred from homology"/>
<reference evidence="10" key="1">
    <citation type="submission" date="2024-02" db="EMBL/GenBank/DDBJ databases">
        <title>Genome sequences of strain Gemmobacter sp. JM10B15.</title>
        <authorList>
            <person name="Zhang M."/>
        </authorList>
    </citation>
    <scope>NUCLEOTIDE SEQUENCE</scope>
    <source>
        <strain evidence="10">JM10B15</strain>
    </source>
</reference>
<gene>
    <name evidence="7 10" type="primary">betI</name>
    <name evidence="10" type="ORF">V6590_02855</name>
</gene>
<dbReference type="Gene3D" id="1.10.357.10">
    <property type="entry name" value="Tetracycline Repressor, domain 2"/>
    <property type="match status" value="1"/>
</dbReference>
<dbReference type="HAMAP" id="MF_00768">
    <property type="entry name" value="HTH_type_BetI"/>
    <property type="match status" value="1"/>
</dbReference>
<dbReference type="SUPFAM" id="SSF46689">
    <property type="entry name" value="Homeodomain-like"/>
    <property type="match status" value="1"/>
</dbReference>
<accession>A0ABU8BSJ0</accession>
<feature type="DNA-binding region" description="H-T-H motif" evidence="7 8">
    <location>
        <begin position="31"/>
        <end position="50"/>
    </location>
</feature>
<dbReference type="InterPro" id="IPR001647">
    <property type="entry name" value="HTH_TetR"/>
</dbReference>
<dbReference type="PANTHER" id="PTHR30055">
    <property type="entry name" value="HTH-TYPE TRANSCRIPTIONAL REGULATOR RUTR"/>
    <property type="match status" value="1"/>
</dbReference>
<protein>
    <recommendedName>
        <fullName evidence="7">HTH-type transcriptional regulator BetI</fullName>
    </recommendedName>
</protein>
<dbReference type="InterPro" id="IPR036271">
    <property type="entry name" value="Tet_transcr_reg_TetR-rel_C_sf"/>
</dbReference>
<sequence>MPKLGMEPIRKAALVKATIVEIGRAGSLDVTVSQIAKRAGMSAALAHHYFGSKEDIFLAAMRHILAIYGAEVRGALAAVDGPKPRLQAIIRASFSAGNFRKETVSAWLNFYVLAQTVPEARRLLRLYQRRLQSNLVHCLRPLVGAHAGRVASGIGALIDGVYLREALKGEAPDSASAVATVLDFVAAELKEKTA</sequence>
<comment type="caution">
    <text evidence="10">The sequence shown here is derived from an EMBL/GenBank/DDBJ whole genome shotgun (WGS) entry which is preliminary data.</text>
</comment>
<dbReference type="InterPro" id="IPR009057">
    <property type="entry name" value="Homeodomain-like_sf"/>
</dbReference>
<dbReference type="Proteomes" id="UP001431963">
    <property type="component" value="Unassembled WGS sequence"/>
</dbReference>
<evidence type="ECO:0000256" key="6">
    <source>
        <dbReference type="ARBA" id="ARBA00024936"/>
    </source>
</evidence>
<evidence type="ECO:0000313" key="11">
    <source>
        <dbReference type="Proteomes" id="UP001431963"/>
    </source>
</evidence>
<keyword evidence="3 7" id="KW-0805">Transcription regulation</keyword>
<dbReference type="InterPro" id="IPR039538">
    <property type="entry name" value="BetI_C"/>
</dbReference>
<evidence type="ECO:0000256" key="5">
    <source>
        <dbReference type="ARBA" id="ARBA00023163"/>
    </source>
</evidence>
<dbReference type="SUPFAM" id="SSF48498">
    <property type="entry name" value="Tetracyclin repressor-like, C-terminal domain"/>
    <property type="match status" value="1"/>
</dbReference>